<proteinExistence type="predicted"/>
<evidence type="ECO:0000313" key="1">
    <source>
        <dbReference type="EMBL" id="OLP89271.1"/>
    </source>
</evidence>
<protein>
    <submittedName>
        <fullName evidence="1">Uncharacterized protein</fullName>
    </submittedName>
</protein>
<gene>
    <name evidence="1" type="ORF">AK812_SmicGene29279</name>
</gene>
<dbReference type="AlphaFoldDB" id="A0A1Q9D264"/>
<comment type="caution">
    <text evidence="1">The sequence shown here is derived from an EMBL/GenBank/DDBJ whole genome shotgun (WGS) entry which is preliminary data.</text>
</comment>
<accession>A0A1Q9D264</accession>
<name>A0A1Q9D264_SYMMI</name>
<evidence type="ECO:0000313" key="2">
    <source>
        <dbReference type="Proteomes" id="UP000186817"/>
    </source>
</evidence>
<organism evidence="1 2">
    <name type="scientific">Symbiodinium microadriaticum</name>
    <name type="common">Dinoflagellate</name>
    <name type="synonym">Zooxanthella microadriatica</name>
    <dbReference type="NCBI Taxonomy" id="2951"/>
    <lineage>
        <taxon>Eukaryota</taxon>
        <taxon>Sar</taxon>
        <taxon>Alveolata</taxon>
        <taxon>Dinophyceae</taxon>
        <taxon>Suessiales</taxon>
        <taxon>Symbiodiniaceae</taxon>
        <taxon>Symbiodinium</taxon>
    </lineage>
</organism>
<dbReference type="OrthoDB" id="434749at2759"/>
<reference evidence="1 2" key="1">
    <citation type="submission" date="2016-02" db="EMBL/GenBank/DDBJ databases">
        <title>Genome analysis of coral dinoflagellate symbionts highlights evolutionary adaptations to a symbiotic lifestyle.</title>
        <authorList>
            <person name="Aranda M."/>
            <person name="Li Y."/>
            <person name="Liew Y.J."/>
            <person name="Baumgarten S."/>
            <person name="Simakov O."/>
            <person name="Wilson M."/>
            <person name="Piel J."/>
            <person name="Ashoor H."/>
            <person name="Bougouffa S."/>
            <person name="Bajic V.B."/>
            <person name="Ryu T."/>
            <person name="Ravasi T."/>
            <person name="Bayer T."/>
            <person name="Micklem G."/>
            <person name="Kim H."/>
            <person name="Bhak J."/>
            <person name="Lajeunesse T.C."/>
            <person name="Voolstra C.R."/>
        </authorList>
    </citation>
    <scope>NUCLEOTIDE SEQUENCE [LARGE SCALE GENOMIC DNA]</scope>
    <source>
        <strain evidence="1 2">CCMP2467</strain>
    </source>
</reference>
<dbReference type="EMBL" id="LSRX01000769">
    <property type="protein sequence ID" value="OLP89271.1"/>
    <property type="molecule type" value="Genomic_DNA"/>
</dbReference>
<keyword evidence="2" id="KW-1185">Reference proteome</keyword>
<dbReference type="Proteomes" id="UP000186817">
    <property type="component" value="Unassembled WGS sequence"/>
</dbReference>
<sequence length="231" mass="25262">MDAVCNPFILYWSYLVRLAGNVTSGIPTSVTLSSGSDAPSDLGQLGHLARPLVILVNLPDLLADEFTISTKIARSPQAALRELPEKIMFAIRSTSIGVALGAKQCIKLEAATLSCLKRFYFDSSGPTYCIDYEMHESLVTAMPGTPPDGKLGVREPRTEHLIVLYEEKGGKLTRMWLRPDSEKLGSDPYAGEDILASSEAYKQFEAKLKEVTGGKLGERIFHNYHDIPSVG</sequence>